<gene>
    <name evidence="2" type="ORF">LARV_03476</name>
</gene>
<feature type="domain" description="VTC" evidence="1">
    <location>
        <begin position="59"/>
        <end position="260"/>
    </location>
</feature>
<dbReference type="STRING" id="360412.LARV_03476"/>
<sequence length="286" mass="33072">MKQNTWMLYPTQEQTHLKPWILPSVQAGDGEFTGSLETLAAGFEPISLQEMESVALLDRIDTKFVMPVQQLLKALVALQTEYRALEVDGGRLNHYRTLYFDTPDFALYNLHANERADRFKVRSREYLDSGQSFLEVKHRTRKDRVIKSRMPTERPAVWFDTDAQRWLKEVFPYDSGTLESKLWNTFTRVTLVNKSTCERVTIDVDLAFYTARRIAHLDGIAVAEVKQDRRSCPSSFLAQMRALRVHPQGFSKYCIGTALLNDQVKKNSLKARLLWLERNSIGVQHD</sequence>
<organism evidence="2">
    <name type="scientific">Longilinea arvoryzae</name>
    <dbReference type="NCBI Taxonomy" id="360412"/>
    <lineage>
        <taxon>Bacteria</taxon>
        <taxon>Bacillati</taxon>
        <taxon>Chloroflexota</taxon>
        <taxon>Anaerolineae</taxon>
        <taxon>Anaerolineales</taxon>
        <taxon>Anaerolineaceae</taxon>
        <taxon>Longilinea</taxon>
    </lineage>
</organism>
<accession>A0A0S7BKP7</accession>
<keyword evidence="3" id="KW-1185">Reference proteome</keyword>
<dbReference type="AlphaFoldDB" id="A0A0S7BKP7"/>
<proteinExistence type="predicted"/>
<evidence type="ECO:0000259" key="1">
    <source>
        <dbReference type="Pfam" id="PF09359"/>
    </source>
</evidence>
<dbReference type="Gene3D" id="3.20.100.30">
    <property type="entry name" value="VTC, catalytic tunnel domain"/>
    <property type="match status" value="1"/>
</dbReference>
<evidence type="ECO:0000313" key="3">
    <source>
        <dbReference type="Proteomes" id="UP000055060"/>
    </source>
</evidence>
<name>A0A0S7BKP7_9CHLR</name>
<dbReference type="Proteomes" id="UP000055060">
    <property type="component" value="Unassembled WGS sequence"/>
</dbReference>
<reference evidence="2" key="1">
    <citation type="submission" date="2015-07" db="EMBL/GenBank/DDBJ databases">
        <title>Draft Genome Sequences of Anaerolinea thermolimosa IMO-1, Bellilinea caldifistulae GOMI-1, Leptolinea tardivitalis YMTK-2, Levilinea saccharolytica KIBI-1,Longilinea arvoryzae KOME-1, Previously Described as Members of the Anaerolineaceae (Chloroflexi).</title>
        <authorList>
            <person name="Sekiguchi Y."/>
            <person name="Ohashi A."/>
            <person name="Matsuura N."/>
            <person name="Tourlousse M.D."/>
        </authorList>
    </citation>
    <scope>NUCLEOTIDE SEQUENCE [LARGE SCALE GENOMIC DNA]</scope>
    <source>
        <strain evidence="2">KOME-1</strain>
    </source>
</reference>
<dbReference type="InterPro" id="IPR042267">
    <property type="entry name" value="VTC_sf"/>
</dbReference>
<dbReference type="EMBL" id="DF967972">
    <property type="protein sequence ID" value="GAP15684.1"/>
    <property type="molecule type" value="Genomic_DNA"/>
</dbReference>
<dbReference type="InterPro" id="IPR018966">
    <property type="entry name" value="VTC_domain"/>
</dbReference>
<dbReference type="Pfam" id="PF09359">
    <property type="entry name" value="VTC"/>
    <property type="match status" value="1"/>
</dbReference>
<dbReference type="OrthoDB" id="148766at2"/>
<dbReference type="RefSeq" id="WP_083522671.1">
    <property type="nucleotide sequence ID" value="NZ_DF967972.1"/>
</dbReference>
<dbReference type="CDD" id="cd07750">
    <property type="entry name" value="PolyPPase_VTC_like"/>
    <property type="match status" value="1"/>
</dbReference>
<dbReference type="GO" id="GO:0006799">
    <property type="term" value="P:polyphosphate biosynthetic process"/>
    <property type="evidence" value="ECO:0007669"/>
    <property type="project" value="UniProtKB-ARBA"/>
</dbReference>
<protein>
    <submittedName>
        <fullName evidence="2">Protein containg VTC domain</fullName>
    </submittedName>
</protein>
<evidence type="ECO:0000313" key="2">
    <source>
        <dbReference type="EMBL" id="GAP15684.1"/>
    </source>
</evidence>